<keyword evidence="1" id="KW-0677">Repeat</keyword>
<feature type="region of interest" description="Disordered" evidence="4">
    <location>
        <begin position="1"/>
        <end position="39"/>
    </location>
</feature>
<sequence length="981" mass="110451">MPHQDTESKTVHYHISGGHGGQGGLGHGNGGMGGSGGTGEGPTVIFGDKIVNQGQGLKEVLYKWLECPPDTKDRQYELQSLHHEATCHWLLQDVQFIRWKDTPGSLWIRGISGTGKSVLSSTVIEEITVACSKESAVAYFYFDFRNERQRMDIMLWSIIWQLSGQSPSPYSALNQLHKKLKNGTVKPQFIHLQAVLEDLLSELDQTYIVIDGLDECNKTDWKRLIGLLHSLYYPAKHALHLLFTSQPLEDFKTAFKNVPFFELGSVVSTGDIRSFIGNEVPKVGNWASDDKNAEQVTEQIVQKSNGMFRMAACLLIELGHCRWEEDWEETLTVLPADLFGIYSRFFTRAKDTPRLPTVFIQAIFQWLVFSARQITSDELADALAFRLDNPGFDFSDPKKSIYYPNRCQGNYDIFKLFEGLIIIKNNDCNLQSMDNWGLASLSIYNNNEPSIALAHSSVKDYILSPQFQGEFGSCIDLRIHVSHRFITQTCVRYLLLFSEPKHLMTRDTLPDYPMSLYAAKYWFHHLQLCNDQDQKALLPLTMYLLEDGSSQYTALYRLGLMPQYMAHNWDEPISPAICMCSEIGYTDGVHSLLIEHNASVDLVEKYEQTALHLALKNDHPGIARLLIEHNASVDLVNKDGQTALHLALKNCHPDIAKLLIEHNASVDLVEKAGWTALHFASENDHLDIVRLLIEHNASVDLVNKDEQTALHLALKNCHPDIARLLIECNASVDLVEKAGWTALHFASQNDHLDIVRLLIEHNASVDLVNKDVQTALHLALKNCHPDIARLLIEHNASVDLVEKAGWTALHIASWNGHLDIVRLLIEHNAFVDLVDKYRETALHLASRNGHFDIVKLLIEHNASVDLVEKAGWTALRLASRNGHLDIVRLLIEHNASVDLVNKDGQTALHLASRNGHLDIVRLLIEHNASVDLFEEDRWTALHLALENGHLEISKLLIEHGATATLGRTMSNPPDDTVHSVF</sequence>
<comment type="caution">
    <text evidence="6">The sequence shown here is derived from an EMBL/GenBank/DDBJ whole genome shotgun (WGS) entry which is preliminary data.</text>
</comment>
<accession>A0A8H6ZKI2</accession>
<dbReference type="OrthoDB" id="7464126at2759"/>
<dbReference type="InterPro" id="IPR002110">
    <property type="entry name" value="Ankyrin_rpt"/>
</dbReference>
<evidence type="ECO:0000256" key="1">
    <source>
        <dbReference type="ARBA" id="ARBA00022737"/>
    </source>
</evidence>
<feature type="repeat" description="ANK" evidence="3">
    <location>
        <begin position="837"/>
        <end position="869"/>
    </location>
</feature>
<feature type="repeat" description="ANK" evidence="3">
    <location>
        <begin position="936"/>
        <end position="968"/>
    </location>
</feature>
<dbReference type="PROSITE" id="PS50297">
    <property type="entry name" value="ANK_REP_REGION"/>
    <property type="match status" value="11"/>
</dbReference>
<evidence type="ECO:0000256" key="2">
    <source>
        <dbReference type="ARBA" id="ARBA00023043"/>
    </source>
</evidence>
<dbReference type="PROSITE" id="PS50837">
    <property type="entry name" value="NACHT"/>
    <property type="match status" value="1"/>
</dbReference>
<feature type="compositionally biased region" description="Gly residues" evidence="4">
    <location>
        <begin position="17"/>
        <end position="39"/>
    </location>
</feature>
<organism evidence="6 7">
    <name type="scientific">Mycena sanguinolenta</name>
    <dbReference type="NCBI Taxonomy" id="230812"/>
    <lineage>
        <taxon>Eukaryota</taxon>
        <taxon>Fungi</taxon>
        <taxon>Dikarya</taxon>
        <taxon>Basidiomycota</taxon>
        <taxon>Agaricomycotina</taxon>
        <taxon>Agaricomycetes</taxon>
        <taxon>Agaricomycetidae</taxon>
        <taxon>Agaricales</taxon>
        <taxon>Marasmiineae</taxon>
        <taxon>Mycenaceae</taxon>
        <taxon>Mycena</taxon>
    </lineage>
</organism>
<dbReference type="Pfam" id="PF24883">
    <property type="entry name" value="NPHP3_N"/>
    <property type="match status" value="1"/>
</dbReference>
<dbReference type="Gene3D" id="1.25.40.20">
    <property type="entry name" value="Ankyrin repeat-containing domain"/>
    <property type="match status" value="6"/>
</dbReference>
<dbReference type="Proteomes" id="UP000623467">
    <property type="component" value="Unassembled WGS sequence"/>
</dbReference>
<dbReference type="InterPro" id="IPR056884">
    <property type="entry name" value="NPHP3-like_N"/>
</dbReference>
<feature type="compositionally biased region" description="Basic and acidic residues" evidence="4">
    <location>
        <begin position="1"/>
        <end position="10"/>
    </location>
</feature>
<proteinExistence type="predicted"/>
<dbReference type="Pfam" id="PF13637">
    <property type="entry name" value="Ank_4"/>
    <property type="match status" value="1"/>
</dbReference>
<feature type="repeat" description="ANK" evidence="3">
    <location>
        <begin position="804"/>
        <end position="836"/>
    </location>
</feature>
<reference evidence="6" key="1">
    <citation type="submission" date="2020-05" db="EMBL/GenBank/DDBJ databases">
        <title>Mycena genomes resolve the evolution of fungal bioluminescence.</title>
        <authorList>
            <person name="Tsai I.J."/>
        </authorList>
    </citation>
    <scope>NUCLEOTIDE SEQUENCE</scope>
    <source>
        <strain evidence="6">160909Yilan</strain>
    </source>
</reference>
<dbReference type="SMART" id="SM00248">
    <property type="entry name" value="ANK"/>
    <property type="match status" value="11"/>
</dbReference>
<evidence type="ECO:0000313" key="7">
    <source>
        <dbReference type="Proteomes" id="UP000623467"/>
    </source>
</evidence>
<dbReference type="SUPFAM" id="SSF48403">
    <property type="entry name" value="Ankyrin repeat"/>
    <property type="match status" value="1"/>
</dbReference>
<dbReference type="InterPro" id="IPR007111">
    <property type="entry name" value="NACHT_NTPase"/>
</dbReference>
<dbReference type="AlphaFoldDB" id="A0A8H6ZKI2"/>
<evidence type="ECO:0000256" key="4">
    <source>
        <dbReference type="SAM" id="MobiDB-lite"/>
    </source>
</evidence>
<dbReference type="Gene3D" id="3.40.50.300">
    <property type="entry name" value="P-loop containing nucleotide triphosphate hydrolases"/>
    <property type="match status" value="1"/>
</dbReference>
<feature type="repeat" description="ANK" evidence="3">
    <location>
        <begin position="738"/>
        <end position="770"/>
    </location>
</feature>
<dbReference type="EMBL" id="JACAZH010000001">
    <property type="protein sequence ID" value="KAF7377165.1"/>
    <property type="molecule type" value="Genomic_DNA"/>
</dbReference>
<dbReference type="PRINTS" id="PR01415">
    <property type="entry name" value="ANKYRIN"/>
</dbReference>
<feature type="domain" description="NACHT" evidence="5">
    <location>
        <begin position="104"/>
        <end position="247"/>
    </location>
</feature>
<dbReference type="PROSITE" id="PS50088">
    <property type="entry name" value="ANK_REPEAT"/>
    <property type="match status" value="11"/>
</dbReference>
<feature type="repeat" description="ANK" evidence="3">
    <location>
        <begin position="639"/>
        <end position="671"/>
    </location>
</feature>
<dbReference type="SUPFAM" id="SSF52540">
    <property type="entry name" value="P-loop containing nucleoside triphosphate hydrolases"/>
    <property type="match status" value="1"/>
</dbReference>
<feature type="repeat" description="ANK" evidence="3">
    <location>
        <begin position="870"/>
        <end position="902"/>
    </location>
</feature>
<keyword evidence="2 3" id="KW-0040">ANK repeat</keyword>
<dbReference type="Pfam" id="PF00023">
    <property type="entry name" value="Ank"/>
    <property type="match status" value="1"/>
</dbReference>
<dbReference type="InterPro" id="IPR051165">
    <property type="entry name" value="Multifunctional_ANK_Repeat"/>
</dbReference>
<dbReference type="InterPro" id="IPR027417">
    <property type="entry name" value="P-loop_NTPase"/>
</dbReference>
<feature type="repeat" description="ANK" evidence="3">
    <location>
        <begin position="606"/>
        <end position="638"/>
    </location>
</feature>
<dbReference type="PANTHER" id="PTHR24123">
    <property type="entry name" value="ANKYRIN REPEAT-CONTAINING"/>
    <property type="match status" value="1"/>
</dbReference>
<name>A0A8H6ZKI2_9AGAR</name>
<gene>
    <name evidence="6" type="ORF">MSAN_00135700</name>
</gene>
<protein>
    <submittedName>
        <fullName evidence="6">HET-domain-containing protein</fullName>
    </submittedName>
</protein>
<keyword evidence="7" id="KW-1185">Reference proteome</keyword>
<evidence type="ECO:0000259" key="5">
    <source>
        <dbReference type="PROSITE" id="PS50837"/>
    </source>
</evidence>
<dbReference type="Pfam" id="PF12796">
    <property type="entry name" value="Ank_2"/>
    <property type="match status" value="3"/>
</dbReference>
<dbReference type="PANTHER" id="PTHR24123:SF141">
    <property type="entry name" value="ANKYRIN 2, ISOFORM U"/>
    <property type="match status" value="1"/>
</dbReference>
<evidence type="ECO:0000256" key="3">
    <source>
        <dbReference type="PROSITE-ProRule" id="PRU00023"/>
    </source>
</evidence>
<dbReference type="InterPro" id="IPR036770">
    <property type="entry name" value="Ankyrin_rpt-contain_sf"/>
</dbReference>
<feature type="repeat" description="ANK" evidence="3">
    <location>
        <begin position="771"/>
        <end position="803"/>
    </location>
</feature>
<feature type="repeat" description="ANK" evidence="3">
    <location>
        <begin position="705"/>
        <end position="737"/>
    </location>
</feature>
<feature type="repeat" description="ANK" evidence="3">
    <location>
        <begin position="903"/>
        <end position="935"/>
    </location>
</feature>
<evidence type="ECO:0000313" key="6">
    <source>
        <dbReference type="EMBL" id="KAF7377165.1"/>
    </source>
</evidence>
<feature type="repeat" description="ANK" evidence="3">
    <location>
        <begin position="672"/>
        <end position="704"/>
    </location>
</feature>